<gene>
    <name evidence="8" type="ORF">GRI47_01270</name>
</gene>
<dbReference type="Proteomes" id="UP000430272">
    <property type="component" value="Unassembled WGS sequence"/>
</dbReference>
<dbReference type="AlphaFoldDB" id="A0A844Y351"/>
<comment type="similarity">
    <text evidence="2">Belongs to the TrbL/VirB6 family.</text>
</comment>
<evidence type="ECO:0000256" key="7">
    <source>
        <dbReference type="SAM" id="Phobius"/>
    </source>
</evidence>
<name>A0A844Y351_9SPHN</name>
<keyword evidence="9" id="KW-1185">Reference proteome</keyword>
<feature type="transmembrane region" description="Helical" evidence="7">
    <location>
        <begin position="45"/>
        <end position="65"/>
    </location>
</feature>
<evidence type="ECO:0000256" key="2">
    <source>
        <dbReference type="ARBA" id="ARBA00007802"/>
    </source>
</evidence>
<keyword evidence="3 7" id="KW-0812">Transmembrane</keyword>
<dbReference type="GO" id="GO:0030255">
    <property type="term" value="P:protein secretion by the type IV secretion system"/>
    <property type="evidence" value="ECO:0007669"/>
    <property type="project" value="InterPro"/>
</dbReference>
<comment type="caution">
    <text evidence="8">The sequence shown here is derived from an EMBL/GenBank/DDBJ whole genome shotgun (WGS) entry which is preliminary data.</text>
</comment>
<dbReference type="InterPro" id="IPR007688">
    <property type="entry name" value="Conjugal_tfr_TrbL/VirB6"/>
</dbReference>
<organism evidence="8 9">
    <name type="scientific">Qipengyuania pelagi</name>
    <dbReference type="NCBI Taxonomy" id="994320"/>
    <lineage>
        <taxon>Bacteria</taxon>
        <taxon>Pseudomonadati</taxon>
        <taxon>Pseudomonadota</taxon>
        <taxon>Alphaproteobacteria</taxon>
        <taxon>Sphingomonadales</taxon>
        <taxon>Erythrobacteraceae</taxon>
        <taxon>Qipengyuania</taxon>
    </lineage>
</organism>
<dbReference type="EMBL" id="WTYD01000001">
    <property type="protein sequence ID" value="MXO52635.1"/>
    <property type="molecule type" value="Genomic_DNA"/>
</dbReference>
<evidence type="ECO:0000313" key="9">
    <source>
        <dbReference type="Proteomes" id="UP000430272"/>
    </source>
</evidence>
<evidence type="ECO:0000256" key="5">
    <source>
        <dbReference type="ARBA" id="ARBA00023136"/>
    </source>
</evidence>
<reference evidence="8 9" key="1">
    <citation type="submission" date="2019-12" db="EMBL/GenBank/DDBJ databases">
        <title>Genomic-based taxomic classification of the family Erythrobacteraceae.</title>
        <authorList>
            <person name="Xu L."/>
        </authorList>
    </citation>
    <scope>NUCLEOTIDE SEQUENCE [LARGE SCALE GENOMIC DNA]</scope>
    <source>
        <strain evidence="8 9">JCM 17468</strain>
    </source>
</reference>
<evidence type="ECO:0000256" key="1">
    <source>
        <dbReference type="ARBA" id="ARBA00004141"/>
    </source>
</evidence>
<dbReference type="OrthoDB" id="7400974at2"/>
<evidence type="ECO:0000256" key="3">
    <source>
        <dbReference type="ARBA" id="ARBA00022692"/>
    </source>
</evidence>
<feature type="transmembrane region" description="Helical" evidence="7">
    <location>
        <begin position="207"/>
        <end position="233"/>
    </location>
</feature>
<evidence type="ECO:0000313" key="8">
    <source>
        <dbReference type="EMBL" id="MXO52635.1"/>
    </source>
</evidence>
<feature type="region of interest" description="Disordered" evidence="6">
    <location>
        <begin position="365"/>
        <end position="403"/>
    </location>
</feature>
<proteinExistence type="inferred from homology"/>
<feature type="transmembrane region" description="Helical" evidence="7">
    <location>
        <begin position="245"/>
        <end position="266"/>
    </location>
</feature>
<keyword evidence="4 7" id="KW-1133">Transmembrane helix</keyword>
<protein>
    <submittedName>
        <fullName evidence="8">Type VI secretion protein</fullName>
    </submittedName>
</protein>
<sequence length="403" mass="40775">MSVDCAQIAAQAGSGVAAALRAVDCTAGQVTSEAFGRLFAPGGSMATVLTILLTLYIAIFGLQLLTGRSSLGVRALTPRMITIGLVLTFATSWVAYQSVVWNLVVGGPNQLAGILTGVDGSATDVFAQKIDVVFLAIQEASQGQDDISAFSPPGMMWMGAMLFMLGTLGLLVTAKIALAILLALGPVFVVMALFNGTRGLFAGWLKGVVMLALAPLFAVLGGTIMLELAVPILSRLVATPGEINAQAAMGFFMIGAVHVALMFLVLKTTATMVGGWTVFGLAGSDKDRDAGVNTAAVPAAQTAAAYNARQTEAAQAASNSMAQARQINLSAQQVASAANDGAGGAGYAGGSGGARTVKVFATASGGAQAAPLKSGPSRAQGVGSRFRSPEAARNGAKSLETKS</sequence>
<keyword evidence="5 7" id="KW-0472">Membrane</keyword>
<dbReference type="GO" id="GO:0016020">
    <property type="term" value="C:membrane"/>
    <property type="evidence" value="ECO:0007669"/>
    <property type="project" value="UniProtKB-SubCell"/>
</dbReference>
<dbReference type="Pfam" id="PF04610">
    <property type="entry name" value="TrbL"/>
    <property type="match status" value="1"/>
</dbReference>
<feature type="transmembrane region" description="Helical" evidence="7">
    <location>
        <begin position="77"/>
        <end position="96"/>
    </location>
</feature>
<feature type="transmembrane region" description="Helical" evidence="7">
    <location>
        <begin position="162"/>
        <end position="195"/>
    </location>
</feature>
<dbReference type="RefSeq" id="WP_160659592.1">
    <property type="nucleotide sequence ID" value="NZ_BAABDV010000001.1"/>
</dbReference>
<evidence type="ECO:0000256" key="4">
    <source>
        <dbReference type="ARBA" id="ARBA00022989"/>
    </source>
</evidence>
<comment type="subcellular location">
    <subcellularLocation>
        <location evidence="1">Membrane</location>
        <topology evidence="1">Multi-pass membrane protein</topology>
    </subcellularLocation>
</comment>
<accession>A0A844Y351</accession>
<evidence type="ECO:0000256" key="6">
    <source>
        <dbReference type="SAM" id="MobiDB-lite"/>
    </source>
</evidence>